<dbReference type="AlphaFoldDB" id="A0A9X1QMJ3"/>
<organism evidence="1 2">
    <name type="scientific">Sphingomonas cremea</name>
    <dbReference type="NCBI Taxonomy" id="2904799"/>
    <lineage>
        <taxon>Bacteria</taxon>
        <taxon>Pseudomonadati</taxon>
        <taxon>Pseudomonadota</taxon>
        <taxon>Alphaproteobacteria</taxon>
        <taxon>Sphingomonadales</taxon>
        <taxon>Sphingomonadaceae</taxon>
        <taxon>Sphingomonas</taxon>
    </lineage>
</organism>
<protein>
    <submittedName>
        <fullName evidence="1">Uncharacterized protein</fullName>
    </submittedName>
</protein>
<reference evidence="1" key="1">
    <citation type="submission" date="2022-01" db="EMBL/GenBank/DDBJ databases">
        <authorList>
            <person name="Jo J.-H."/>
            <person name="Im W.-T."/>
        </authorList>
    </citation>
    <scope>NUCLEOTIDE SEQUENCE</scope>
    <source>
        <strain evidence="1">G124</strain>
    </source>
</reference>
<evidence type="ECO:0000313" key="1">
    <source>
        <dbReference type="EMBL" id="MCF2514872.1"/>
    </source>
</evidence>
<keyword evidence="2" id="KW-1185">Reference proteome</keyword>
<dbReference type="EMBL" id="JAKFGM010000002">
    <property type="protein sequence ID" value="MCF2514872.1"/>
    <property type="molecule type" value="Genomic_DNA"/>
</dbReference>
<evidence type="ECO:0000313" key="2">
    <source>
        <dbReference type="Proteomes" id="UP001139410"/>
    </source>
</evidence>
<accession>A0A9X1QMJ3</accession>
<proteinExistence type="predicted"/>
<dbReference type="Proteomes" id="UP001139410">
    <property type="component" value="Unassembled WGS sequence"/>
</dbReference>
<gene>
    <name evidence="1" type="ORF">LVY65_07315</name>
</gene>
<name>A0A9X1QMJ3_9SPHN</name>
<comment type="caution">
    <text evidence="1">The sequence shown here is derived from an EMBL/GenBank/DDBJ whole genome shotgun (WGS) entry which is preliminary data.</text>
</comment>
<dbReference type="RefSeq" id="WP_235067367.1">
    <property type="nucleotide sequence ID" value="NZ_JAKFGM010000002.1"/>
</dbReference>
<sequence>MIGVEEFKQRLQADSLQELADEFLLADGAAHVTEDQFNLIRQKLADSYGLDDEAIKIIVTGSAKLGFSLIEKRDEDGNVRPRFRPFSVESDIDVAVLSPQIFDLVWFELSAFAANRPWFPLAHKKLGPYLVSGWLRPDHFPNSGALMNCRKWFPIFAGLSADIRFGRRKVRAGLFYSLEQLRQYQMRSLRDALSGADL</sequence>